<dbReference type="Gramene" id="ONK75686">
    <property type="protein sequence ID" value="ONK75686"/>
    <property type="gene ID" value="A4U43_C03F19480"/>
</dbReference>
<evidence type="ECO:0000313" key="3">
    <source>
        <dbReference type="Proteomes" id="UP000243459"/>
    </source>
</evidence>
<evidence type="ECO:0000256" key="1">
    <source>
        <dbReference type="SAM" id="MobiDB-lite"/>
    </source>
</evidence>
<name>A0A5P1FBD7_ASPOF</name>
<dbReference type="InterPro" id="IPR016024">
    <property type="entry name" value="ARM-type_fold"/>
</dbReference>
<dbReference type="EMBL" id="CM007383">
    <property type="protein sequence ID" value="ONK75686.1"/>
    <property type="molecule type" value="Genomic_DNA"/>
</dbReference>
<dbReference type="AlphaFoldDB" id="A0A5P1FBD7"/>
<feature type="region of interest" description="Disordered" evidence="1">
    <location>
        <begin position="632"/>
        <end position="658"/>
    </location>
</feature>
<reference evidence="3" key="1">
    <citation type="journal article" date="2017" name="Nat. Commun.">
        <title>The asparagus genome sheds light on the origin and evolution of a young Y chromosome.</title>
        <authorList>
            <person name="Harkess A."/>
            <person name="Zhou J."/>
            <person name="Xu C."/>
            <person name="Bowers J.E."/>
            <person name="Van der Hulst R."/>
            <person name="Ayyampalayam S."/>
            <person name="Mercati F."/>
            <person name="Riccardi P."/>
            <person name="McKain M.R."/>
            <person name="Kakrana A."/>
            <person name="Tang H."/>
            <person name="Ray J."/>
            <person name="Groenendijk J."/>
            <person name="Arikit S."/>
            <person name="Mathioni S.M."/>
            <person name="Nakano M."/>
            <person name="Shan H."/>
            <person name="Telgmann-Rauber A."/>
            <person name="Kanno A."/>
            <person name="Yue Z."/>
            <person name="Chen H."/>
            <person name="Li W."/>
            <person name="Chen Y."/>
            <person name="Xu X."/>
            <person name="Zhang Y."/>
            <person name="Luo S."/>
            <person name="Chen H."/>
            <person name="Gao J."/>
            <person name="Mao Z."/>
            <person name="Pires J.C."/>
            <person name="Luo M."/>
            <person name="Kudrna D."/>
            <person name="Wing R.A."/>
            <person name="Meyers B.C."/>
            <person name="Yi K."/>
            <person name="Kong H."/>
            <person name="Lavrijsen P."/>
            <person name="Sunseri F."/>
            <person name="Falavigna A."/>
            <person name="Ye Y."/>
            <person name="Leebens-Mack J.H."/>
            <person name="Chen G."/>
        </authorList>
    </citation>
    <scope>NUCLEOTIDE SEQUENCE [LARGE SCALE GENOMIC DNA]</scope>
    <source>
        <strain evidence="3">cv. DH0086</strain>
    </source>
</reference>
<dbReference type="Proteomes" id="UP000243459">
    <property type="component" value="Chromosome 3"/>
</dbReference>
<proteinExistence type="predicted"/>
<dbReference type="PANTHER" id="PTHR48202:SF1">
    <property type="entry name" value="ALPHA_BETA-HYDROLASES SUPERFAMILY PROTEIN"/>
    <property type="match status" value="1"/>
</dbReference>
<organism evidence="2 3">
    <name type="scientific">Asparagus officinalis</name>
    <name type="common">Garden asparagus</name>
    <dbReference type="NCBI Taxonomy" id="4686"/>
    <lineage>
        <taxon>Eukaryota</taxon>
        <taxon>Viridiplantae</taxon>
        <taxon>Streptophyta</taxon>
        <taxon>Embryophyta</taxon>
        <taxon>Tracheophyta</taxon>
        <taxon>Spermatophyta</taxon>
        <taxon>Magnoliopsida</taxon>
        <taxon>Liliopsida</taxon>
        <taxon>Asparagales</taxon>
        <taxon>Asparagaceae</taxon>
        <taxon>Asparagoideae</taxon>
        <taxon>Asparagus</taxon>
    </lineage>
</organism>
<keyword evidence="3" id="KW-1185">Reference proteome</keyword>
<dbReference type="OMA" id="IWCKWLE"/>
<evidence type="ECO:0000313" key="2">
    <source>
        <dbReference type="EMBL" id="ONK75686.1"/>
    </source>
</evidence>
<dbReference type="Gene3D" id="1.25.10.10">
    <property type="entry name" value="Leucine-rich Repeat Variant"/>
    <property type="match status" value="1"/>
</dbReference>
<dbReference type="SUPFAM" id="SSF53474">
    <property type="entry name" value="alpha/beta-Hydrolases"/>
    <property type="match status" value="1"/>
</dbReference>
<dbReference type="PANTHER" id="PTHR48202">
    <property type="entry name" value="ALPHA/BETA-HYDROLASES SUPERFAMILY PROTEIN"/>
    <property type="match status" value="1"/>
</dbReference>
<dbReference type="InterPro" id="IPR029058">
    <property type="entry name" value="AB_hydrolase_fold"/>
</dbReference>
<protein>
    <recommendedName>
        <fullName evidence="4">GPI inositol-deacylase</fullName>
    </recommendedName>
</protein>
<dbReference type="Gene3D" id="3.40.50.1820">
    <property type="entry name" value="alpha/beta hydrolase"/>
    <property type="match status" value="1"/>
</dbReference>
<accession>A0A5P1FBD7</accession>
<feature type="region of interest" description="Disordered" evidence="1">
    <location>
        <begin position="777"/>
        <end position="797"/>
    </location>
</feature>
<sequence>MLQTSAAAAVLWKSLTSVMSSANQEMRSGFEFRVAALLADIAAASGSRRSAIVGAGGGAVVDWLLETVGTSGRDRSGTREEAARALAYLVADPGVCESVLGRPGAVPNLLRFIFWFQPNKETKYKHSSLDDPHFFKGRSMLVAALMDIVTSNCETTDFTSFQPLLPGNADTRDIAAALEVVEEGGMHLDDEHGEDDDGGSGMKGIGIKVLGGPTILGFSRMTDLLESDNVELESTSYTNKYTALQETSSRFLQMGKDSTTVPGLWDDLQREHIAVPFAAWALANWALASDINRSHIQELDRDGNAIMTALMAPERTVKWHGSLVARALLDDQNLPLTDSVPGWSSSLLSSAFHSSKVGDISLAQVALSAYVVSVERSDSAKKAVVGKGLYLMRQIAKQAERHRNLQDSLARVLELLYAGDMHLSLEESQRWSGILLRWVFNTASTDALRHSATKILSFILEDYGPASIPISQGWLAICLNEIIEASKTSNLKGSTALKTNKVQIDESNALSAAQTVNLLSNAVIKLASNQLESESDSVDGFPFADLLSLEPFAALFKNMKKTNVIKFDAADSALATLKSIKALSELCSEDVACQNKLADSGILCLLRRLLLNDDYENLAAIETYDASRALEMQDRGSSSSGDRSSVESNDPSSVRVPPTAHIRRHAARLLRIISLLPKVKEAILADKDWCKWLDDCASGKASCCNDLKTQSNARATLLNIFCLDQEETRKMIHRSNGDEGGNQRTKCAQYEDMIFLINPELSYWKWPGKKNLVMCQDSPVNSSPSHDNDSVADETSNTSNYLDVSDLESRSPLLDVVFIHGLRGGPFKSWRIADNKSSTTSKAGLVENIDQEAGKEGTCWPREWLSADFPYARLFTVKYKTNLTQWSGASLPLQEVSSMLLQKLVAAGIGDQPVVFITHSLGGLVVKQMLYQAKISNLSNFVNNTVGIVFYSCPHFGSKLADMPWRMGMVFRPAPTIGELRSGSPRLVELNDFVRHLHKKGHLEVLSFSETQVTPIVEAYGGWAFRMEIVPIESAYPGFGELVVLDGTDHINSCKPVNQTDPSYSETLEFLNKLRARLT</sequence>
<dbReference type="InterPro" id="IPR011989">
    <property type="entry name" value="ARM-like"/>
</dbReference>
<evidence type="ECO:0008006" key="4">
    <source>
        <dbReference type="Google" id="ProtNLM"/>
    </source>
</evidence>
<dbReference type="SUPFAM" id="SSF48371">
    <property type="entry name" value="ARM repeat"/>
    <property type="match status" value="1"/>
</dbReference>
<gene>
    <name evidence="2" type="ORF">A4U43_C03F19480</name>
</gene>